<organism evidence="5 6">
    <name type="scientific">Paralimibaculum aggregatum</name>
    <dbReference type="NCBI Taxonomy" id="3036245"/>
    <lineage>
        <taxon>Bacteria</taxon>
        <taxon>Pseudomonadati</taxon>
        <taxon>Pseudomonadota</taxon>
        <taxon>Alphaproteobacteria</taxon>
        <taxon>Rhodobacterales</taxon>
        <taxon>Paracoccaceae</taxon>
        <taxon>Paralimibaculum</taxon>
    </lineage>
</organism>
<evidence type="ECO:0000256" key="3">
    <source>
        <dbReference type="ARBA" id="ARBA00023163"/>
    </source>
</evidence>
<feature type="domain" description="HTH gntR-type" evidence="4">
    <location>
        <begin position="27"/>
        <end position="95"/>
    </location>
</feature>
<protein>
    <submittedName>
        <fullName evidence="5">FadR/GntR family transcriptional regulator</fullName>
    </submittedName>
</protein>
<dbReference type="PANTHER" id="PTHR43537">
    <property type="entry name" value="TRANSCRIPTIONAL REGULATOR, GNTR FAMILY"/>
    <property type="match status" value="1"/>
</dbReference>
<dbReference type="SMART" id="SM00345">
    <property type="entry name" value="HTH_GNTR"/>
    <property type="match status" value="1"/>
</dbReference>
<name>A0ABQ6LRX6_9RHOB</name>
<dbReference type="Gene3D" id="1.20.120.530">
    <property type="entry name" value="GntR ligand-binding domain-like"/>
    <property type="match status" value="1"/>
</dbReference>
<comment type="caution">
    <text evidence="5">The sequence shown here is derived from an EMBL/GenBank/DDBJ whole genome shotgun (WGS) entry which is preliminary data.</text>
</comment>
<dbReference type="SUPFAM" id="SSF46785">
    <property type="entry name" value="Winged helix' DNA-binding domain"/>
    <property type="match status" value="1"/>
</dbReference>
<dbReference type="Gene3D" id="1.10.10.10">
    <property type="entry name" value="Winged helix-like DNA-binding domain superfamily/Winged helix DNA-binding domain"/>
    <property type="match status" value="1"/>
</dbReference>
<dbReference type="Proteomes" id="UP001239909">
    <property type="component" value="Unassembled WGS sequence"/>
</dbReference>
<accession>A0ABQ6LRX6</accession>
<evidence type="ECO:0000313" key="5">
    <source>
        <dbReference type="EMBL" id="GMG84276.1"/>
    </source>
</evidence>
<dbReference type="Pfam" id="PF07729">
    <property type="entry name" value="FCD"/>
    <property type="match status" value="1"/>
</dbReference>
<sequence>MSEDSASAARRQATGALEQAIRPARNRSLGDEVYDALARLIGSGELGSGSRLPSEGELCRLFAVSRPVVRKALTQLREDGMIVSRKGAGSFVSARAAGGPRGLEDPEKQLGTMLQALEFRCSIEPDAAYYAAIRRGPRELAGIAAALDDFDRLEHEPARRRVDMAFHRSIAEAARNDHYARALDVIDYDIEIGITLARHLSQLGQEERRTAIFAEHRAIYLGIEAQDPAAAREAMLRHLEYSRVRVTARGEEILRRVRGGD</sequence>
<dbReference type="InterPro" id="IPR008920">
    <property type="entry name" value="TF_FadR/GntR_C"/>
</dbReference>
<dbReference type="Pfam" id="PF00392">
    <property type="entry name" value="GntR"/>
    <property type="match status" value="1"/>
</dbReference>
<keyword evidence="2" id="KW-0238">DNA-binding</keyword>
<evidence type="ECO:0000256" key="2">
    <source>
        <dbReference type="ARBA" id="ARBA00023125"/>
    </source>
</evidence>
<dbReference type="PANTHER" id="PTHR43537:SF44">
    <property type="entry name" value="GNTR FAMILY REGULATORY PROTEIN"/>
    <property type="match status" value="1"/>
</dbReference>
<dbReference type="SMART" id="SM00895">
    <property type="entry name" value="FCD"/>
    <property type="match status" value="1"/>
</dbReference>
<proteinExistence type="predicted"/>
<keyword evidence="6" id="KW-1185">Reference proteome</keyword>
<gene>
    <name evidence="5" type="ORF">LNKW23_34910</name>
</gene>
<dbReference type="EMBL" id="BSYI01000033">
    <property type="protein sequence ID" value="GMG84276.1"/>
    <property type="molecule type" value="Genomic_DNA"/>
</dbReference>
<dbReference type="InterPro" id="IPR011711">
    <property type="entry name" value="GntR_C"/>
</dbReference>
<keyword evidence="1" id="KW-0805">Transcription regulation</keyword>
<dbReference type="RefSeq" id="WP_285673278.1">
    <property type="nucleotide sequence ID" value="NZ_BSYI01000033.1"/>
</dbReference>
<keyword evidence="3" id="KW-0804">Transcription</keyword>
<evidence type="ECO:0000256" key="1">
    <source>
        <dbReference type="ARBA" id="ARBA00023015"/>
    </source>
</evidence>
<evidence type="ECO:0000313" key="6">
    <source>
        <dbReference type="Proteomes" id="UP001239909"/>
    </source>
</evidence>
<dbReference type="CDD" id="cd07377">
    <property type="entry name" value="WHTH_GntR"/>
    <property type="match status" value="1"/>
</dbReference>
<reference evidence="5 6" key="1">
    <citation type="submission" date="2023-04" db="EMBL/GenBank/DDBJ databases">
        <title>Marinoamorphus aggregata gen. nov., sp. Nov., isolate from tissue of brittle star Ophioplocus japonicus.</title>
        <authorList>
            <person name="Kawano K."/>
            <person name="Sawayama S."/>
            <person name="Nakagawa S."/>
        </authorList>
    </citation>
    <scope>NUCLEOTIDE SEQUENCE [LARGE SCALE GENOMIC DNA]</scope>
    <source>
        <strain evidence="5 6">NKW23</strain>
    </source>
</reference>
<dbReference type="InterPro" id="IPR000524">
    <property type="entry name" value="Tscrpt_reg_HTH_GntR"/>
</dbReference>
<dbReference type="PROSITE" id="PS50949">
    <property type="entry name" value="HTH_GNTR"/>
    <property type="match status" value="1"/>
</dbReference>
<dbReference type="PRINTS" id="PR00035">
    <property type="entry name" value="HTHGNTR"/>
</dbReference>
<evidence type="ECO:0000259" key="4">
    <source>
        <dbReference type="PROSITE" id="PS50949"/>
    </source>
</evidence>
<dbReference type="SUPFAM" id="SSF48008">
    <property type="entry name" value="GntR ligand-binding domain-like"/>
    <property type="match status" value="1"/>
</dbReference>
<dbReference type="InterPro" id="IPR036390">
    <property type="entry name" value="WH_DNA-bd_sf"/>
</dbReference>
<dbReference type="InterPro" id="IPR036388">
    <property type="entry name" value="WH-like_DNA-bd_sf"/>
</dbReference>